<name>A0A4Y9XS69_9APHY</name>
<organism evidence="2 3">
    <name type="scientific">Rhodofomes roseus</name>
    <dbReference type="NCBI Taxonomy" id="34475"/>
    <lineage>
        <taxon>Eukaryota</taxon>
        <taxon>Fungi</taxon>
        <taxon>Dikarya</taxon>
        <taxon>Basidiomycota</taxon>
        <taxon>Agaricomycotina</taxon>
        <taxon>Agaricomycetes</taxon>
        <taxon>Polyporales</taxon>
        <taxon>Rhodofomes</taxon>
    </lineage>
</organism>
<feature type="compositionally biased region" description="Basic and acidic residues" evidence="1">
    <location>
        <begin position="87"/>
        <end position="100"/>
    </location>
</feature>
<evidence type="ECO:0000313" key="3">
    <source>
        <dbReference type="Proteomes" id="UP000298390"/>
    </source>
</evidence>
<sequence>MSTQPTGFAGPDRDSTSRACLDLVEEYRNGTISRARATMSIGQALIGALSAEAGEESVDKALESYLQMLAEVDQEGETGRPGSQAGETRDQPEQPRERTRGGSVDFGHGSVRQPTPVAEPNAEPERERADPSKYAWASSGATRALFLSDNLRATVELLQQYTVNVKRAKRDLLLTIGAPEFPSAEWDNILRGLPVDLDRVLSGMYSTTDNDKEVAQLGPYKVTAPRTQAARRTSGKRAISDSMCV</sequence>
<dbReference type="AlphaFoldDB" id="A0A4Y9XS69"/>
<dbReference type="STRING" id="34475.A0A4Y9XS69"/>
<gene>
    <name evidence="2" type="ORF">EVJ58_g9701</name>
</gene>
<protein>
    <submittedName>
        <fullName evidence="2">Uncharacterized protein</fullName>
    </submittedName>
</protein>
<comment type="caution">
    <text evidence="2">The sequence shown here is derived from an EMBL/GenBank/DDBJ whole genome shotgun (WGS) entry which is preliminary data.</text>
</comment>
<dbReference type="EMBL" id="SEKV01000887">
    <property type="protein sequence ID" value="TFY52990.1"/>
    <property type="molecule type" value="Genomic_DNA"/>
</dbReference>
<proteinExistence type="predicted"/>
<feature type="region of interest" description="Disordered" evidence="1">
    <location>
        <begin position="74"/>
        <end position="134"/>
    </location>
</feature>
<dbReference type="Proteomes" id="UP000298390">
    <property type="component" value="Unassembled WGS sequence"/>
</dbReference>
<accession>A0A4Y9XS69</accession>
<evidence type="ECO:0000313" key="2">
    <source>
        <dbReference type="EMBL" id="TFY52990.1"/>
    </source>
</evidence>
<reference evidence="2 3" key="1">
    <citation type="submission" date="2019-01" db="EMBL/GenBank/DDBJ databases">
        <title>Genome sequencing of the rare red list fungi Fomitopsis rosea.</title>
        <authorList>
            <person name="Buettner E."/>
            <person name="Kellner H."/>
        </authorList>
    </citation>
    <scope>NUCLEOTIDE SEQUENCE [LARGE SCALE GENOMIC DNA]</scope>
    <source>
        <strain evidence="2 3">DSM 105464</strain>
    </source>
</reference>
<evidence type="ECO:0000256" key="1">
    <source>
        <dbReference type="SAM" id="MobiDB-lite"/>
    </source>
</evidence>